<comment type="caution">
    <text evidence="2">The sequence shown here is derived from an EMBL/GenBank/DDBJ whole genome shotgun (WGS) entry which is preliminary data.</text>
</comment>
<organism evidence="2 3">
    <name type="scientific">Riccia fluitans</name>
    <dbReference type="NCBI Taxonomy" id="41844"/>
    <lineage>
        <taxon>Eukaryota</taxon>
        <taxon>Viridiplantae</taxon>
        <taxon>Streptophyta</taxon>
        <taxon>Embryophyta</taxon>
        <taxon>Marchantiophyta</taxon>
        <taxon>Marchantiopsida</taxon>
        <taxon>Marchantiidae</taxon>
        <taxon>Marchantiales</taxon>
        <taxon>Ricciaceae</taxon>
        <taxon>Riccia</taxon>
    </lineage>
</organism>
<dbReference type="EMBL" id="JBHFFA010000004">
    <property type="protein sequence ID" value="KAL2628542.1"/>
    <property type="molecule type" value="Genomic_DNA"/>
</dbReference>
<keyword evidence="3" id="KW-1185">Reference proteome</keyword>
<reference evidence="2 3" key="1">
    <citation type="submission" date="2024-09" db="EMBL/GenBank/DDBJ databases">
        <title>Chromosome-scale assembly of Riccia fluitans.</title>
        <authorList>
            <person name="Paukszto L."/>
            <person name="Sawicki J."/>
            <person name="Karawczyk K."/>
            <person name="Piernik-Szablinska J."/>
            <person name="Szczecinska M."/>
            <person name="Mazdziarz M."/>
        </authorList>
    </citation>
    <scope>NUCLEOTIDE SEQUENCE [LARGE SCALE GENOMIC DNA]</scope>
    <source>
        <strain evidence="2">Rf_01</strain>
        <tissue evidence="2">Aerial parts of the thallus</tissue>
    </source>
</reference>
<keyword evidence="1" id="KW-0175">Coiled coil</keyword>
<dbReference type="Proteomes" id="UP001605036">
    <property type="component" value="Unassembled WGS sequence"/>
</dbReference>
<evidence type="ECO:0000313" key="2">
    <source>
        <dbReference type="EMBL" id="KAL2628542.1"/>
    </source>
</evidence>
<accession>A0ABD1YFT8</accession>
<dbReference type="AlphaFoldDB" id="A0ABD1YFT8"/>
<gene>
    <name evidence="2" type="ORF">R1flu_013228</name>
</gene>
<proteinExistence type="predicted"/>
<protein>
    <submittedName>
        <fullName evidence="2">Uncharacterized protein</fullName>
    </submittedName>
</protein>
<sequence>MQRLQDQRENLQLRLTDVQLYSATLISTAKEAETRLTDVRIAGNASRQFFLSELTTANENYCKDMQEEEAKRLKIEVEIQSEKKRRMTLDADLMSEIVKCRKLEKEMLSEKTRCQELEANFKLRSLQLHLEEWRRKNLEAHLVAEKTKYSKLEEKRESEQARRMELETDLKTTRSKMCEVGRRYTASGSKVFITRRRHSVRKSEACETGRRI</sequence>
<evidence type="ECO:0000313" key="3">
    <source>
        <dbReference type="Proteomes" id="UP001605036"/>
    </source>
</evidence>
<evidence type="ECO:0000256" key="1">
    <source>
        <dbReference type="SAM" id="Coils"/>
    </source>
</evidence>
<feature type="coiled-coil region" evidence="1">
    <location>
        <begin position="51"/>
        <end position="176"/>
    </location>
</feature>
<name>A0ABD1YFT8_9MARC</name>